<dbReference type="AlphaFoldDB" id="A0A7Z0WKT3"/>
<evidence type="ECO:0000313" key="2">
    <source>
        <dbReference type="Proteomes" id="UP000185696"/>
    </source>
</evidence>
<comment type="caution">
    <text evidence="1">The sequence shown here is derived from an EMBL/GenBank/DDBJ whole genome shotgun (WGS) entry which is preliminary data.</text>
</comment>
<dbReference type="Proteomes" id="UP000185696">
    <property type="component" value="Unassembled WGS sequence"/>
</dbReference>
<protein>
    <submittedName>
        <fullName evidence="1">Uncharacterized protein</fullName>
    </submittedName>
</protein>
<accession>A0A7Z0WKT3</accession>
<sequence length="89" mass="9508">MTNDLPAMALIADLATASQQLAVYVLRVLDAQAGRAEPPSPVTEQVLAARLVELGNALRPRVGCASSRRSSESWTPWVESRAAIYSVDA</sequence>
<proteinExistence type="predicted"/>
<evidence type="ECO:0000313" key="1">
    <source>
        <dbReference type="EMBL" id="OLF09138.1"/>
    </source>
</evidence>
<organism evidence="1 2">
    <name type="scientific">Actinophytocola xinjiangensis</name>
    <dbReference type="NCBI Taxonomy" id="485602"/>
    <lineage>
        <taxon>Bacteria</taxon>
        <taxon>Bacillati</taxon>
        <taxon>Actinomycetota</taxon>
        <taxon>Actinomycetes</taxon>
        <taxon>Pseudonocardiales</taxon>
        <taxon>Pseudonocardiaceae</taxon>
    </lineage>
</organism>
<dbReference type="EMBL" id="MSIF01000010">
    <property type="protein sequence ID" value="OLF09138.1"/>
    <property type="molecule type" value="Genomic_DNA"/>
</dbReference>
<reference evidence="1 2" key="1">
    <citation type="submission" date="2016-12" db="EMBL/GenBank/DDBJ databases">
        <title>The draft genome sequence of Actinophytocola xinjiangensis.</title>
        <authorList>
            <person name="Wang W."/>
            <person name="Yuan L."/>
        </authorList>
    </citation>
    <scope>NUCLEOTIDE SEQUENCE [LARGE SCALE GENOMIC DNA]</scope>
    <source>
        <strain evidence="1 2">CGMCC 4.4663</strain>
    </source>
</reference>
<name>A0A7Z0WKT3_9PSEU</name>
<gene>
    <name evidence="1" type="ORF">BLA60_21435</name>
</gene>
<keyword evidence="2" id="KW-1185">Reference proteome</keyword>